<dbReference type="Proteomes" id="UP000245119">
    <property type="component" value="Linkage Group LG13"/>
</dbReference>
<accession>A0A2T7NFD3</accession>
<dbReference type="AlphaFoldDB" id="A0A2T7NFD3"/>
<organism evidence="4 5">
    <name type="scientific">Pomacea canaliculata</name>
    <name type="common">Golden apple snail</name>
    <dbReference type="NCBI Taxonomy" id="400727"/>
    <lineage>
        <taxon>Eukaryota</taxon>
        <taxon>Metazoa</taxon>
        <taxon>Spiralia</taxon>
        <taxon>Lophotrochozoa</taxon>
        <taxon>Mollusca</taxon>
        <taxon>Gastropoda</taxon>
        <taxon>Caenogastropoda</taxon>
        <taxon>Architaenioglossa</taxon>
        <taxon>Ampullarioidea</taxon>
        <taxon>Ampullariidae</taxon>
        <taxon>Pomacea</taxon>
    </lineage>
</organism>
<protein>
    <recommendedName>
        <fullName evidence="3">Peptidase M12B propeptide domain-containing protein</fullName>
    </recommendedName>
</protein>
<proteinExistence type="predicted"/>
<keyword evidence="1" id="KW-1015">Disulfide bond</keyword>
<evidence type="ECO:0000256" key="2">
    <source>
        <dbReference type="SAM" id="MobiDB-lite"/>
    </source>
</evidence>
<evidence type="ECO:0000313" key="4">
    <source>
        <dbReference type="EMBL" id="PVD19866.1"/>
    </source>
</evidence>
<dbReference type="EMBL" id="PZQS01000013">
    <property type="protein sequence ID" value="PVD19866.1"/>
    <property type="molecule type" value="Genomic_DNA"/>
</dbReference>
<comment type="caution">
    <text evidence="4">The sequence shown here is derived from an EMBL/GenBank/DDBJ whole genome shotgun (WGS) entry which is preliminary data.</text>
</comment>
<dbReference type="PANTHER" id="PTHR11905:SF159">
    <property type="entry name" value="ADAM METALLOPROTEASE"/>
    <property type="match status" value="1"/>
</dbReference>
<dbReference type="PANTHER" id="PTHR11905">
    <property type="entry name" value="ADAM A DISINTEGRIN AND METALLOPROTEASE DOMAIN"/>
    <property type="match status" value="1"/>
</dbReference>
<reference evidence="4 5" key="1">
    <citation type="submission" date="2018-04" db="EMBL/GenBank/DDBJ databases">
        <title>The genome of golden apple snail Pomacea canaliculata provides insight into stress tolerance and invasive adaptation.</title>
        <authorList>
            <person name="Liu C."/>
            <person name="Liu B."/>
            <person name="Ren Y."/>
            <person name="Zhang Y."/>
            <person name="Wang H."/>
            <person name="Li S."/>
            <person name="Jiang F."/>
            <person name="Yin L."/>
            <person name="Zhang G."/>
            <person name="Qian W."/>
            <person name="Fan W."/>
        </authorList>
    </citation>
    <scope>NUCLEOTIDE SEQUENCE [LARGE SCALE GENOMIC DNA]</scope>
    <source>
        <strain evidence="4">SZHN2017</strain>
        <tissue evidence="4">Muscle</tissue>
    </source>
</reference>
<feature type="domain" description="Peptidase M12B propeptide" evidence="3">
    <location>
        <begin position="19"/>
        <end position="147"/>
    </location>
</feature>
<dbReference type="Pfam" id="PF01562">
    <property type="entry name" value="Pep_M12B_propep"/>
    <property type="match status" value="1"/>
</dbReference>
<evidence type="ECO:0000259" key="3">
    <source>
        <dbReference type="Pfam" id="PF01562"/>
    </source>
</evidence>
<sequence length="240" mass="26220">MINLSVKEFASSLGGFTFTIPSRVDADGQFLSHHLHAKHVVVRRSVPSYQGDTGGSGNASGSRVTAPEDGRRAESVESDSSSGQRVGVHYRIPIEQGKEVVVQVYKNSKLLSPDAVVERKGNKFRNASDSEFSPLHRWTGCHFSGTVLGDANSRVALAACDGLTGFFHTGGQQYLIEPVKGHQRGEDDVHPHIVYKRSALPAHLHPRSTRLQRTISARIDSKEHEIRFPLSACSVVAPLY</sequence>
<feature type="region of interest" description="Disordered" evidence="2">
    <location>
        <begin position="47"/>
        <end position="84"/>
    </location>
</feature>
<name>A0A2T7NFD3_POMCA</name>
<evidence type="ECO:0000256" key="1">
    <source>
        <dbReference type="ARBA" id="ARBA00023157"/>
    </source>
</evidence>
<evidence type="ECO:0000313" key="5">
    <source>
        <dbReference type="Proteomes" id="UP000245119"/>
    </source>
</evidence>
<dbReference type="InterPro" id="IPR002870">
    <property type="entry name" value="Peptidase_M12B_N"/>
</dbReference>
<feature type="compositionally biased region" description="Basic and acidic residues" evidence="2">
    <location>
        <begin position="66"/>
        <end position="75"/>
    </location>
</feature>
<keyword evidence="5" id="KW-1185">Reference proteome</keyword>
<gene>
    <name evidence="4" type="ORF">C0Q70_20359</name>
</gene>